<evidence type="ECO:0000256" key="2">
    <source>
        <dbReference type="SAM" id="Phobius"/>
    </source>
</evidence>
<protein>
    <submittedName>
        <fullName evidence="4">M48 family metalloprotease</fullName>
    </submittedName>
</protein>
<feature type="transmembrane region" description="Helical" evidence="2">
    <location>
        <begin position="46"/>
        <end position="68"/>
    </location>
</feature>
<dbReference type="InterPro" id="IPR052173">
    <property type="entry name" value="Beta-lactam_resp_regulator"/>
</dbReference>
<dbReference type="EMBL" id="CP046566">
    <property type="protein sequence ID" value="QGW28752.1"/>
    <property type="molecule type" value="Genomic_DNA"/>
</dbReference>
<keyword evidence="4" id="KW-0645">Protease</keyword>
<feature type="domain" description="Peptidase M56" evidence="3">
    <location>
        <begin position="13"/>
        <end position="284"/>
    </location>
</feature>
<dbReference type="KEGG" id="fls:GLV81_12160"/>
<dbReference type="Pfam" id="PF05569">
    <property type="entry name" value="Peptidase_M56"/>
    <property type="match status" value="1"/>
</dbReference>
<evidence type="ECO:0000313" key="5">
    <source>
        <dbReference type="Proteomes" id="UP000426027"/>
    </source>
</evidence>
<keyword evidence="4" id="KW-0482">Metalloprotease</keyword>
<organism evidence="4 5">
    <name type="scientific">Phnomibacter ginsenosidimutans</name>
    <dbReference type="NCBI Taxonomy" id="2676868"/>
    <lineage>
        <taxon>Bacteria</taxon>
        <taxon>Pseudomonadati</taxon>
        <taxon>Bacteroidota</taxon>
        <taxon>Chitinophagia</taxon>
        <taxon>Chitinophagales</taxon>
        <taxon>Chitinophagaceae</taxon>
        <taxon>Phnomibacter</taxon>
    </lineage>
</organism>
<accession>A0A6I6GP92</accession>
<dbReference type="AlphaFoldDB" id="A0A6I6GP92"/>
<reference evidence="4 5" key="1">
    <citation type="submission" date="2019-11" db="EMBL/GenBank/DDBJ databases">
        <authorList>
            <person name="Im W.T."/>
        </authorList>
    </citation>
    <scope>NUCLEOTIDE SEQUENCE [LARGE SCALE GENOMIC DNA]</scope>
    <source>
        <strain evidence="4 5">SB-02</strain>
    </source>
</reference>
<keyword evidence="5" id="KW-1185">Reference proteome</keyword>
<evidence type="ECO:0000256" key="1">
    <source>
        <dbReference type="SAM" id="Coils"/>
    </source>
</evidence>
<dbReference type="GO" id="GO:0006508">
    <property type="term" value="P:proteolysis"/>
    <property type="evidence" value="ECO:0007669"/>
    <property type="project" value="UniProtKB-KW"/>
</dbReference>
<feature type="transmembrane region" description="Helical" evidence="2">
    <location>
        <begin position="12"/>
        <end position="34"/>
    </location>
</feature>
<dbReference type="Proteomes" id="UP000426027">
    <property type="component" value="Chromosome"/>
</dbReference>
<dbReference type="RefSeq" id="WP_157479105.1">
    <property type="nucleotide sequence ID" value="NZ_CP046566.1"/>
</dbReference>
<dbReference type="PANTHER" id="PTHR34978:SF3">
    <property type="entry name" value="SLR0241 PROTEIN"/>
    <property type="match status" value="1"/>
</dbReference>
<feature type="coiled-coil region" evidence="1">
    <location>
        <begin position="443"/>
        <end position="470"/>
    </location>
</feature>
<keyword evidence="2" id="KW-1133">Transmembrane helix</keyword>
<dbReference type="CDD" id="cd07341">
    <property type="entry name" value="M56_BlaR1_MecR1_like"/>
    <property type="match status" value="1"/>
</dbReference>
<keyword evidence="1" id="KW-0175">Coiled coil</keyword>
<evidence type="ECO:0000313" key="4">
    <source>
        <dbReference type="EMBL" id="QGW28752.1"/>
    </source>
</evidence>
<dbReference type="InterPro" id="IPR008756">
    <property type="entry name" value="Peptidase_M56"/>
</dbReference>
<dbReference type="PANTHER" id="PTHR34978">
    <property type="entry name" value="POSSIBLE SENSOR-TRANSDUCER PROTEIN BLAR"/>
    <property type="match status" value="1"/>
</dbReference>
<keyword evidence="2" id="KW-0812">Transmembrane</keyword>
<gene>
    <name evidence="4" type="ORF">GLV81_12160</name>
</gene>
<dbReference type="GO" id="GO:0008237">
    <property type="term" value="F:metallopeptidase activity"/>
    <property type="evidence" value="ECO:0007669"/>
    <property type="project" value="UniProtKB-KW"/>
</dbReference>
<dbReference type="Gene3D" id="3.30.2010.10">
    <property type="entry name" value="Metalloproteases ('zincins'), catalytic domain"/>
    <property type="match status" value="1"/>
</dbReference>
<feature type="transmembrane region" description="Helical" evidence="2">
    <location>
        <begin position="88"/>
        <end position="113"/>
    </location>
</feature>
<proteinExistence type="predicted"/>
<evidence type="ECO:0000259" key="3">
    <source>
        <dbReference type="Pfam" id="PF05569"/>
    </source>
</evidence>
<keyword evidence="2" id="KW-0472">Membrane</keyword>
<sequence length="569" mass="63392">MLTNQINTYLYAIGNGMLHSIWIAALLLLAYLGITRIWKLSASSKFTLAVVANGIVLLSFFIAITANAQHAWTLPMAAQTWLQTALQIVRIQLIPILAAAYCIVSVGMLLRLAMGWHNISNMRQHNLQKPAVDIRLFVQEKAQWLHIQQPVKVWLSNHISSPMTVGFLKPVILLPVAIVNQLTPAQVEAILIHELAHIKRYDYLINIGLQIADSFLFFNPFAKQLLKIAYAEREYSCDDWVLQFNYDKQLYAQALLNIGKASLQPAMAMGLANKKHGSLYQRICRLAGIQTVGGLAYSQYIGRSISLLLVIAIVSIATIENRQVAKSNSEQLAQHKEAVVELKYVQMAFDWMFGNKAAQLKNTAAKPLSEYTAIEEAPATFTAIADTPEEPATIPMFAVANNNHEAIVADLLPDLPADVAHANQQVAELEALGAELAHREAMLQHEMARKEALQQQAKAAQQELAQLYKWKQWLKTVLLENKHSIEALEQAKILEQHLAAATLKNATYPSIKQQEAYTVFETPEVSVTFDANEDLIIAPKKTLIKPAAPVLKMDSMQHKPAKTKRIIAL</sequence>
<keyword evidence="4" id="KW-0378">Hydrolase</keyword>
<name>A0A6I6GP92_9BACT</name>